<evidence type="ECO:0000313" key="2">
    <source>
        <dbReference type="Proteomes" id="UP000324800"/>
    </source>
</evidence>
<dbReference type="Proteomes" id="UP000324800">
    <property type="component" value="Unassembled WGS sequence"/>
</dbReference>
<accession>A0A5J4TCW0</accession>
<sequence length="188" mass="21649">MQILKDQTQINKKQPWWIRQQSLPSSKTFLEIQQQNEQLKGLGQLIGMDHDLMFGLDDVDLMQLNNFENVSRIVLQIESALSFIAQMCENHNITSQNLMRKQERDQELETNEAFDENDKISNIHSSLTSQSVNIVSAIIEYLDSILPPKVPLPYSSAILMTELSYRQSLAYPKLLPLLDFNPPSDQEQ</sequence>
<comment type="caution">
    <text evidence="1">The sequence shown here is derived from an EMBL/GenBank/DDBJ whole genome shotgun (WGS) entry which is preliminary data.</text>
</comment>
<organism evidence="1 2">
    <name type="scientific">Streblomastix strix</name>
    <dbReference type="NCBI Taxonomy" id="222440"/>
    <lineage>
        <taxon>Eukaryota</taxon>
        <taxon>Metamonada</taxon>
        <taxon>Preaxostyla</taxon>
        <taxon>Oxymonadida</taxon>
        <taxon>Streblomastigidae</taxon>
        <taxon>Streblomastix</taxon>
    </lineage>
</organism>
<dbReference type="EMBL" id="SNRW01033316">
    <property type="protein sequence ID" value="KAA6356234.1"/>
    <property type="molecule type" value="Genomic_DNA"/>
</dbReference>
<evidence type="ECO:0000313" key="1">
    <source>
        <dbReference type="EMBL" id="KAA6356234.1"/>
    </source>
</evidence>
<dbReference type="AlphaFoldDB" id="A0A5J4TCW0"/>
<protein>
    <submittedName>
        <fullName evidence="1">Uncharacterized protein</fullName>
    </submittedName>
</protein>
<reference evidence="1 2" key="1">
    <citation type="submission" date="2019-03" db="EMBL/GenBank/DDBJ databases">
        <title>Single cell metagenomics reveals metabolic interactions within the superorganism composed of flagellate Streblomastix strix and complex community of Bacteroidetes bacteria on its surface.</title>
        <authorList>
            <person name="Treitli S.C."/>
            <person name="Kolisko M."/>
            <person name="Husnik F."/>
            <person name="Keeling P."/>
            <person name="Hampl V."/>
        </authorList>
    </citation>
    <scope>NUCLEOTIDE SEQUENCE [LARGE SCALE GENOMIC DNA]</scope>
    <source>
        <strain evidence="1">ST1C</strain>
    </source>
</reference>
<name>A0A5J4TCW0_9EUKA</name>
<proteinExistence type="predicted"/>
<feature type="non-terminal residue" evidence="1">
    <location>
        <position position="188"/>
    </location>
</feature>
<gene>
    <name evidence="1" type="ORF">EZS28_048239</name>
</gene>